<sequence>MKKIILALCAIVYFHGQSQIGVAIISPTNTLDVNGETRIRTLADIPSPNASTLLATDNSGVMKKTTFFDAIYSSGLYTRSLSNDNWNNLYVGTKACRLDFVGRVADSGIDFTFSVLYKIGVGFQVVSQNNVVIIPINATTFQIFIYVGAVYTCKLTLLGNMANMNAVKTLGGGWIQGTFRSIPILN</sequence>
<evidence type="ECO:0000313" key="2">
    <source>
        <dbReference type="EMBL" id="TDX94876.1"/>
    </source>
</evidence>
<name>A0A3N0W5X0_9FLAO</name>
<reference evidence="1 3" key="1">
    <citation type="submission" date="2018-11" db="EMBL/GenBank/DDBJ databases">
        <title>Proposal to divide the Flavobacteriaceae and reorganize its genera based on Amino Acid Identity values calculated from whole genome sequences.</title>
        <authorList>
            <person name="Nicholson A.C."/>
            <person name="Gulvik C.A."/>
            <person name="Whitney A.M."/>
            <person name="Humrighouse B.W."/>
            <person name="Bell M."/>
            <person name="Holmes B."/>
            <person name="Steigerwalt A."/>
            <person name="Villarma A."/>
            <person name="Sheth M."/>
            <person name="Batra D."/>
            <person name="Pryor J."/>
            <person name="Bernardet J.-F."/>
            <person name="Hugo C."/>
            <person name="Kampfer P."/>
            <person name="Newman J."/>
            <person name="Mcquiston J.R."/>
        </authorList>
    </citation>
    <scope>NUCLEOTIDE SEQUENCE [LARGE SCALE GENOMIC DNA]</scope>
    <source>
        <strain evidence="1 3">DSM 15235</strain>
    </source>
</reference>
<comment type="caution">
    <text evidence="1">The sequence shown here is derived from an EMBL/GenBank/DDBJ whole genome shotgun (WGS) entry which is preliminary data.</text>
</comment>
<accession>A0A3N0W5X0</accession>
<dbReference type="OrthoDB" id="1254850at2"/>
<dbReference type="RefSeq" id="WP_123261874.1">
    <property type="nucleotide sequence ID" value="NZ_RJTX01000001.1"/>
</dbReference>
<evidence type="ECO:0000313" key="1">
    <source>
        <dbReference type="EMBL" id="ROI00171.1"/>
    </source>
</evidence>
<reference evidence="2 4" key="2">
    <citation type="submission" date="2019-03" db="EMBL/GenBank/DDBJ databases">
        <title>Genomic Encyclopedia of Archaeal and Bacterial Type Strains, Phase II (KMG-II): from individual species to whole genera.</title>
        <authorList>
            <person name="Goeker M."/>
        </authorList>
    </citation>
    <scope>NUCLEOTIDE SEQUENCE [LARGE SCALE GENOMIC DNA]</scope>
    <source>
        <strain evidence="2 4">DSM 15235</strain>
    </source>
</reference>
<dbReference type="EMBL" id="RJTX01000001">
    <property type="protein sequence ID" value="ROI00171.1"/>
    <property type="molecule type" value="Genomic_DNA"/>
</dbReference>
<gene>
    <name evidence="2" type="ORF">BCF50_0647</name>
    <name evidence="1" type="ORF">EGI05_04610</name>
</gene>
<protein>
    <submittedName>
        <fullName evidence="1">Uncharacterized protein</fullName>
    </submittedName>
</protein>
<dbReference type="Proteomes" id="UP000295709">
    <property type="component" value="Unassembled WGS sequence"/>
</dbReference>
<keyword evidence="4" id="KW-1185">Reference proteome</keyword>
<dbReference type="Proteomes" id="UP000269375">
    <property type="component" value="Unassembled WGS sequence"/>
</dbReference>
<proteinExistence type="predicted"/>
<dbReference type="EMBL" id="SOQW01000001">
    <property type="protein sequence ID" value="TDX94876.1"/>
    <property type="molecule type" value="Genomic_DNA"/>
</dbReference>
<evidence type="ECO:0000313" key="4">
    <source>
        <dbReference type="Proteomes" id="UP000295709"/>
    </source>
</evidence>
<evidence type="ECO:0000313" key="3">
    <source>
        <dbReference type="Proteomes" id="UP000269375"/>
    </source>
</evidence>
<dbReference type="AlphaFoldDB" id="A0A3N0W5X0"/>
<organism evidence="1 3">
    <name type="scientific">Chryseobacterium daecheongense</name>
    <dbReference type="NCBI Taxonomy" id="192389"/>
    <lineage>
        <taxon>Bacteria</taxon>
        <taxon>Pseudomonadati</taxon>
        <taxon>Bacteroidota</taxon>
        <taxon>Flavobacteriia</taxon>
        <taxon>Flavobacteriales</taxon>
        <taxon>Weeksellaceae</taxon>
        <taxon>Chryseobacterium group</taxon>
        <taxon>Chryseobacterium</taxon>
    </lineage>
</organism>